<dbReference type="PANTHER" id="PTHR46328">
    <property type="entry name" value="FAR-RED IMPAIRED RESPONSIVE (FAR1) FAMILY PROTEIN-RELATED"/>
    <property type="match status" value="1"/>
</dbReference>
<dbReference type="OrthoDB" id="1880485at2759"/>
<gene>
    <name evidence="2" type="ORF">RHSIM_Rhsim02G0078600</name>
</gene>
<feature type="domain" description="FAR1" evidence="1">
    <location>
        <begin position="41"/>
        <end position="129"/>
    </location>
</feature>
<dbReference type="Pfam" id="PF03101">
    <property type="entry name" value="FAR1"/>
    <property type="match status" value="1"/>
</dbReference>
<evidence type="ECO:0000313" key="3">
    <source>
        <dbReference type="Proteomes" id="UP000626092"/>
    </source>
</evidence>
<sequence length="210" mass="23176">MISNVNSDEGARPIESCPAGGPILEPFEGLEFRSEEAAKVFYDDYARRVGFVMRAMSCRRSEIDGKILARQLGCNKEGHCLSTQGTLGSVRKQRESTREGCKAMILVKSDKDGKWVVTKFVKDHNHPLVTASREVRPAMSKVATIGWFIWKGRNECFGFNGSPVNMRVLIRVLVSLEDRGVDGQVTVSSQAKWPPLPVGCVIVNCDAAMV</sequence>
<dbReference type="InterPro" id="IPR004330">
    <property type="entry name" value="FAR1_DNA_bnd_dom"/>
</dbReference>
<dbReference type="PANTHER" id="PTHR46328:SF17">
    <property type="entry name" value="FAR-RED IMPAIRED RESPONSIVE (FAR1) FAMILY PROTEIN"/>
    <property type="match status" value="1"/>
</dbReference>
<comment type="caution">
    <text evidence="2">The sequence shown here is derived from an EMBL/GenBank/DDBJ whole genome shotgun (WGS) entry which is preliminary data.</text>
</comment>
<evidence type="ECO:0000259" key="1">
    <source>
        <dbReference type="Pfam" id="PF03101"/>
    </source>
</evidence>
<dbReference type="Proteomes" id="UP000626092">
    <property type="component" value="Unassembled WGS sequence"/>
</dbReference>
<evidence type="ECO:0000313" key="2">
    <source>
        <dbReference type="EMBL" id="KAF7149969.1"/>
    </source>
</evidence>
<accession>A0A834LVS4</accession>
<proteinExistence type="predicted"/>
<name>A0A834LVS4_RHOSS</name>
<keyword evidence="3" id="KW-1185">Reference proteome</keyword>
<organism evidence="2 3">
    <name type="scientific">Rhododendron simsii</name>
    <name type="common">Sims's rhododendron</name>
    <dbReference type="NCBI Taxonomy" id="118357"/>
    <lineage>
        <taxon>Eukaryota</taxon>
        <taxon>Viridiplantae</taxon>
        <taxon>Streptophyta</taxon>
        <taxon>Embryophyta</taxon>
        <taxon>Tracheophyta</taxon>
        <taxon>Spermatophyta</taxon>
        <taxon>Magnoliopsida</taxon>
        <taxon>eudicotyledons</taxon>
        <taxon>Gunneridae</taxon>
        <taxon>Pentapetalae</taxon>
        <taxon>asterids</taxon>
        <taxon>Ericales</taxon>
        <taxon>Ericaceae</taxon>
        <taxon>Ericoideae</taxon>
        <taxon>Rhodoreae</taxon>
        <taxon>Rhododendron</taxon>
    </lineage>
</organism>
<protein>
    <recommendedName>
        <fullName evidence="1">FAR1 domain-containing protein</fullName>
    </recommendedName>
</protein>
<reference evidence="2" key="1">
    <citation type="submission" date="2019-11" db="EMBL/GenBank/DDBJ databases">
        <authorList>
            <person name="Liu Y."/>
            <person name="Hou J."/>
            <person name="Li T.-Q."/>
            <person name="Guan C.-H."/>
            <person name="Wu X."/>
            <person name="Wu H.-Z."/>
            <person name="Ling F."/>
            <person name="Zhang R."/>
            <person name="Shi X.-G."/>
            <person name="Ren J.-P."/>
            <person name="Chen E.-F."/>
            <person name="Sun J.-M."/>
        </authorList>
    </citation>
    <scope>NUCLEOTIDE SEQUENCE</scope>
    <source>
        <strain evidence="2">Adult_tree_wgs_1</strain>
        <tissue evidence="2">Leaves</tissue>
    </source>
</reference>
<dbReference type="EMBL" id="WJXA01000002">
    <property type="protein sequence ID" value="KAF7149969.1"/>
    <property type="molecule type" value="Genomic_DNA"/>
</dbReference>
<dbReference type="AlphaFoldDB" id="A0A834LVS4"/>